<sequence>MSGPLHLARMTRAEAARRLADNPVILLPLGSQEGQGPHVPMGDYRLSEALAERIACRSGALVAPALPFGYADFFRDYPGGMQIRADTFTALLTDMLTSFLDHGLTRLLILNGHTTNAPLIAQVTRTLRRERGAVVASVDLWPSVPAALLKDHFGEAPVKGHGGEPITSVALHLLPGEARALDVPPQDRRGQLLDLPLRGVSGADFEGLRVNLPVTAAEIAPDGLLGGDASRATAEAGAAITEDLVTRLSALVAHLRAAPATGKDPA</sequence>
<dbReference type="RefSeq" id="WP_347165248.1">
    <property type="nucleotide sequence ID" value="NZ_JBDNCH010000002.1"/>
</dbReference>
<dbReference type="PANTHER" id="PTHR35005">
    <property type="entry name" value="3-DEHYDRO-SCYLLO-INOSOSE HYDROLASE"/>
    <property type="match status" value="1"/>
</dbReference>
<protein>
    <submittedName>
        <fullName evidence="6">Creatininase family protein</fullName>
    </submittedName>
</protein>
<reference evidence="6 7" key="1">
    <citation type="submission" date="2024-05" db="EMBL/GenBank/DDBJ databases">
        <title>Genome sequence of Ponticoccus litoralis KCCM 90028.</title>
        <authorList>
            <person name="Kim J.M."/>
            <person name="Lee J.K."/>
            <person name="Choi B.J."/>
            <person name="Bayburt H."/>
            <person name="Baek J.H."/>
            <person name="Jeon C.O."/>
        </authorList>
    </citation>
    <scope>NUCLEOTIDE SEQUENCE [LARGE SCALE GENOMIC DNA]</scope>
    <source>
        <strain evidence="6 7">KCCM 90028</strain>
    </source>
</reference>
<comment type="similarity">
    <text evidence="5">Belongs to the creatininase superfamily.</text>
</comment>
<dbReference type="SUPFAM" id="SSF102215">
    <property type="entry name" value="Creatininase"/>
    <property type="match status" value="1"/>
</dbReference>
<evidence type="ECO:0000313" key="6">
    <source>
        <dbReference type="EMBL" id="MEN9060086.1"/>
    </source>
</evidence>
<dbReference type="Gene3D" id="3.40.50.10310">
    <property type="entry name" value="Creatininase"/>
    <property type="match status" value="1"/>
</dbReference>
<comment type="caution">
    <text evidence="6">The sequence shown here is derived from an EMBL/GenBank/DDBJ whole genome shotgun (WGS) entry which is preliminary data.</text>
</comment>
<dbReference type="InterPro" id="IPR003785">
    <property type="entry name" value="Creatininase/forma_Hydrolase"/>
</dbReference>
<evidence type="ECO:0000256" key="4">
    <source>
        <dbReference type="ARBA" id="ARBA00022833"/>
    </source>
</evidence>
<name>A0AAW9S5F7_9RHOB</name>
<dbReference type="GO" id="GO:0016811">
    <property type="term" value="F:hydrolase activity, acting on carbon-nitrogen (but not peptide) bonds, in linear amides"/>
    <property type="evidence" value="ECO:0007669"/>
    <property type="project" value="TreeGrafter"/>
</dbReference>
<dbReference type="GO" id="GO:0046872">
    <property type="term" value="F:metal ion binding"/>
    <property type="evidence" value="ECO:0007669"/>
    <property type="project" value="UniProtKB-KW"/>
</dbReference>
<dbReference type="Proteomes" id="UP001428774">
    <property type="component" value="Unassembled WGS sequence"/>
</dbReference>
<keyword evidence="4" id="KW-0862">Zinc</keyword>
<organism evidence="6 7">
    <name type="scientific">Ponticoccus litoralis</name>
    <dbReference type="NCBI Taxonomy" id="422297"/>
    <lineage>
        <taxon>Bacteria</taxon>
        <taxon>Pseudomonadati</taxon>
        <taxon>Pseudomonadota</taxon>
        <taxon>Alphaproteobacteria</taxon>
        <taxon>Rhodobacterales</taxon>
        <taxon>Roseobacteraceae</taxon>
        <taxon>Ponticoccus</taxon>
    </lineage>
</organism>
<evidence type="ECO:0000256" key="5">
    <source>
        <dbReference type="ARBA" id="ARBA00024029"/>
    </source>
</evidence>
<evidence type="ECO:0000256" key="2">
    <source>
        <dbReference type="ARBA" id="ARBA00022723"/>
    </source>
</evidence>
<dbReference type="EMBL" id="JBDNCH010000002">
    <property type="protein sequence ID" value="MEN9060086.1"/>
    <property type="molecule type" value="Genomic_DNA"/>
</dbReference>
<proteinExistence type="inferred from homology"/>
<evidence type="ECO:0000313" key="7">
    <source>
        <dbReference type="Proteomes" id="UP001428774"/>
    </source>
</evidence>
<evidence type="ECO:0000256" key="1">
    <source>
        <dbReference type="ARBA" id="ARBA00001947"/>
    </source>
</evidence>
<dbReference type="PANTHER" id="PTHR35005:SF1">
    <property type="entry name" value="2-AMINO-5-FORMYLAMINO-6-RIBOSYLAMINOPYRIMIDIN-4(3H)-ONE 5'-MONOPHOSPHATE DEFORMYLASE"/>
    <property type="match status" value="1"/>
</dbReference>
<evidence type="ECO:0000256" key="3">
    <source>
        <dbReference type="ARBA" id="ARBA00022801"/>
    </source>
</evidence>
<keyword evidence="3" id="KW-0378">Hydrolase</keyword>
<accession>A0AAW9S5F7</accession>
<gene>
    <name evidence="6" type="ORF">ABFB10_02570</name>
</gene>
<dbReference type="Pfam" id="PF02633">
    <property type="entry name" value="Creatininase"/>
    <property type="match status" value="1"/>
</dbReference>
<dbReference type="InterPro" id="IPR024087">
    <property type="entry name" value="Creatininase-like_sf"/>
</dbReference>
<comment type="cofactor">
    <cofactor evidence="1">
        <name>Zn(2+)</name>
        <dbReference type="ChEBI" id="CHEBI:29105"/>
    </cofactor>
</comment>
<keyword evidence="7" id="KW-1185">Reference proteome</keyword>
<dbReference type="GO" id="GO:0009231">
    <property type="term" value="P:riboflavin biosynthetic process"/>
    <property type="evidence" value="ECO:0007669"/>
    <property type="project" value="TreeGrafter"/>
</dbReference>
<dbReference type="AlphaFoldDB" id="A0AAW9S5F7"/>
<keyword evidence="2" id="KW-0479">Metal-binding</keyword>